<feature type="compositionally biased region" description="Basic residues" evidence="7">
    <location>
        <begin position="1"/>
        <end position="19"/>
    </location>
</feature>
<evidence type="ECO:0000313" key="8">
    <source>
        <dbReference type="EMBL" id="CAI8011844.1"/>
    </source>
</evidence>
<dbReference type="Gene3D" id="3.90.1170.10">
    <property type="entry name" value="Ribosomal protein L10e/L16"/>
    <property type="match status" value="1"/>
</dbReference>
<keyword evidence="2 6" id="KW-0689">Ribosomal protein</keyword>
<dbReference type="GO" id="GO:0003735">
    <property type="term" value="F:structural constituent of ribosome"/>
    <property type="evidence" value="ECO:0007669"/>
    <property type="project" value="InterPro"/>
</dbReference>
<dbReference type="InterPro" id="IPR036920">
    <property type="entry name" value="Ribosomal_uL16_sf"/>
</dbReference>
<evidence type="ECO:0000256" key="5">
    <source>
        <dbReference type="ARBA" id="ARBA00035440"/>
    </source>
</evidence>
<proteinExistence type="inferred from homology"/>
<dbReference type="Pfam" id="PF00252">
    <property type="entry name" value="Ribosomal_L16"/>
    <property type="match status" value="1"/>
</dbReference>
<keyword evidence="3 6" id="KW-0687">Ribonucleoprotein</keyword>
<comment type="similarity">
    <text evidence="1 6">Belongs to the universal ribosomal protein uL16 family.</text>
</comment>
<evidence type="ECO:0000256" key="3">
    <source>
        <dbReference type="ARBA" id="ARBA00023274"/>
    </source>
</evidence>
<keyword evidence="9" id="KW-1185">Reference proteome</keyword>
<reference evidence="8" key="1">
    <citation type="submission" date="2023-03" db="EMBL/GenBank/DDBJ databases">
        <authorList>
            <person name="Steffen K."/>
            <person name="Cardenas P."/>
        </authorList>
    </citation>
    <scope>NUCLEOTIDE SEQUENCE</scope>
</reference>
<dbReference type="InterPro" id="IPR016180">
    <property type="entry name" value="Ribosomal_uL16_dom"/>
</dbReference>
<dbReference type="PANTHER" id="PTHR12220:SF13">
    <property type="entry name" value="LARGE RIBOSOMAL SUBUNIT PROTEIN UL16M"/>
    <property type="match status" value="1"/>
</dbReference>
<dbReference type="CDD" id="cd01433">
    <property type="entry name" value="Ribosomal_L16_L10e"/>
    <property type="match status" value="1"/>
</dbReference>
<protein>
    <recommendedName>
        <fullName evidence="4">Large ribosomal subunit protein uL16m</fullName>
    </recommendedName>
    <alternativeName>
        <fullName evidence="5">39S ribosomal protein L16, mitochondrial</fullName>
    </alternativeName>
</protein>
<dbReference type="NCBIfam" id="TIGR01164">
    <property type="entry name" value="rplP_bact"/>
    <property type="match status" value="1"/>
</dbReference>
<dbReference type="HAMAP" id="MF_01342">
    <property type="entry name" value="Ribosomal_uL16"/>
    <property type="match status" value="1"/>
</dbReference>
<dbReference type="PANTHER" id="PTHR12220">
    <property type="entry name" value="50S/60S RIBOSOMAL PROTEIN L16"/>
    <property type="match status" value="1"/>
</dbReference>
<comment type="caution">
    <text evidence="8">The sequence shown here is derived from an EMBL/GenBank/DDBJ whole genome shotgun (WGS) entry which is preliminary data.</text>
</comment>
<accession>A0AA35W940</accession>
<evidence type="ECO:0000256" key="1">
    <source>
        <dbReference type="ARBA" id="ARBA00008931"/>
    </source>
</evidence>
<dbReference type="GO" id="GO:0006412">
    <property type="term" value="P:translation"/>
    <property type="evidence" value="ECO:0007669"/>
    <property type="project" value="InterPro"/>
</dbReference>
<dbReference type="AlphaFoldDB" id="A0AA35W940"/>
<evidence type="ECO:0000313" key="9">
    <source>
        <dbReference type="Proteomes" id="UP001174909"/>
    </source>
</evidence>
<dbReference type="FunFam" id="3.90.1170.10:FF:000001">
    <property type="entry name" value="50S ribosomal protein L16"/>
    <property type="match status" value="1"/>
</dbReference>
<dbReference type="InterPro" id="IPR000114">
    <property type="entry name" value="Ribosomal_uL16_bact-type"/>
</dbReference>
<evidence type="ECO:0000256" key="6">
    <source>
        <dbReference type="RuleBase" id="RU004413"/>
    </source>
</evidence>
<dbReference type="GO" id="GO:0019843">
    <property type="term" value="F:rRNA binding"/>
    <property type="evidence" value="ECO:0007669"/>
    <property type="project" value="InterPro"/>
</dbReference>
<organism evidence="8 9">
    <name type="scientific">Geodia barretti</name>
    <name type="common">Barrett's horny sponge</name>
    <dbReference type="NCBI Taxonomy" id="519541"/>
    <lineage>
        <taxon>Eukaryota</taxon>
        <taxon>Metazoa</taxon>
        <taxon>Porifera</taxon>
        <taxon>Demospongiae</taxon>
        <taxon>Heteroscleromorpha</taxon>
        <taxon>Tetractinellida</taxon>
        <taxon>Astrophorina</taxon>
        <taxon>Geodiidae</taxon>
        <taxon>Geodia</taxon>
    </lineage>
</organism>
<dbReference type="PRINTS" id="PR00060">
    <property type="entry name" value="RIBOSOMALL16"/>
</dbReference>
<sequence>MLQPKRTKYRKMGRGKRRGLATTGSTVEFGEIGLKALRPDWITARQIESARIAITRHLQRGGRTYIRIFPDKPVSKKPAEVRMGGGKAANDHWVAVVKPGRIMFEVGGVPLDQAAEALEKASHKLPIPTKVVYRDRVNSLLTG</sequence>
<evidence type="ECO:0000256" key="4">
    <source>
        <dbReference type="ARBA" id="ARBA00035302"/>
    </source>
</evidence>
<evidence type="ECO:0000256" key="7">
    <source>
        <dbReference type="SAM" id="MobiDB-lite"/>
    </source>
</evidence>
<dbReference type="EMBL" id="CASHTH010001131">
    <property type="protein sequence ID" value="CAI8011844.1"/>
    <property type="molecule type" value="Genomic_DNA"/>
</dbReference>
<name>A0AA35W940_GEOBA</name>
<dbReference type="InterPro" id="IPR047873">
    <property type="entry name" value="Ribosomal_uL16"/>
</dbReference>
<dbReference type="GO" id="GO:0022625">
    <property type="term" value="C:cytosolic large ribosomal subunit"/>
    <property type="evidence" value="ECO:0007669"/>
    <property type="project" value="TreeGrafter"/>
</dbReference>
<gene>
    <name evidence="8" type="ORF">GBAR_LOCUS7599</name>
</gene>
<feature type="region of interest" description="Disordered" evidence="7">
    <location>
        <begin position="1"/>
        <end position="21"/>
    </location>
</feature>
<evidence type="ECO:0000256" key="2">
    <source>
        <dbReference type="ARBA" id="ARBA00022980"/>
    </source>
</evidence>
<dbReference type="SUPFAM" id="SSF54686">
    <property type="entry name" value="Ribosomal protein L16p/L10e"/>
    <property type="match status" value="1"/>
</dbReference>
<dbReference type="Proteomes" id="UP001174909">
    <property type="component" value="Unassembled WGS sequence"/>
</dbReference>